<organism evidence="1 2">
    <name type="scientific">Bradyrhizobium brasilense</name>
    <dbReference type="NCBI Taxonomy" id="1419277"/>
    <lineage>
        <taxon>Bacteria</taxon>
        <taxon>Pseudomonadati</taxon>
        <taxon>Pseudomonadota</taxon>
        <taxon>Alphaproteobacteria</taxon>
        <taxon>Hyphomicrobiales</taxon>
        <taxon>Nitrobacteraceae</taxon>
        <taxon>Bradyrhizobium</taxon>
    </lineage>
</organism>
<keyword evidence="2" id="KW-1185">Reference proteome</keyword>
<evidence type="ECO:0000313" key="2">
    <source>
        <dbReference type="Proteomes" id="UP001221546"/>
    </source>
</evidence>
<accession>A0ABY8JBI4</accession>
<sequence length="169" mass="17146">MLPAVASIALNPAECLSSGCSAVRDQFHDSLAQAASKQGAASSAADRPPAPALSEVQRTVTPASPLGDRVLQNISAIHRRKPSSAGAVAPTVVAAPDPAKSLQLGPAAQPVLRSQQVEVQPAGKPEGGDHFDSALTNLRDVYDRVIQVSLISKGAGAVSSSLNKLLSAG</sequence>
<proteinExistence type="predicted"/>
<gene>
    <name evidence="1" type="ORF">QA636_35940</name>
</gene>
<dbReference type="Proteomes" id="UP001221546">
    <property type="component" value="Chromosome"/>
</dbReference>
<evidence type="ECO:0000313" key="1">
    <source>
        <dbReference type="EMBL" id="WFU62777.1"/>
    </source>
</evidence>
<dbReference type="EMBL" id="CP121646">
    <property type="protein sequence ID" value="WFU62777.1"/>
    <property type="molecule type" value="Genomic_DNA"/>
</dbReference>
<protein>
    <submittedName>
        <fullName evidence="1">Nodulation protein NolB</fullName>
    </submittedName>
</protein>
<reference evidence="1 2" key="1">
    <citation type="submission" date="2023-04" db="EMBL/GenBank/DDBJ databases">
        <title>Australian commercial rhizobial inoculants.</title>
        <authorList>
            <person name="Kohlmeier M.G."/>
            <person name="O'Hara G.W."/>
            <person name="Colombi E."/>
            <person name="Ramsay J.P."/>
            <person name="Terpolilli J."/>
        </authorList>
    </citation>
    <scope>NUCLEOTIDE SEQUENCE [LARGE SCALE GENOMIC DNA]</scope>
    <source>
        <strain evidence="1 2">CB627</strain>
    </source>
</reference>
<dbReference type="RefSeq" id="WP_310885422.1">
    <property type="nucleotide sequence ID" value="NZ_CP121646.1"/>
</dbReference>
<dbReference type="InterPro" id="IPR016775">
    <property type="entry name" value="Nodulation_NolB"/>
</dbReference>
<dbReference type="Pfam" id="PF17398">
    <property type="entry name" value="NolB"/>
    <property type="match status" value="1"/>
</dbReference>
<name>A0ABY8JBI4_9BRAD</name>